<dbReference type="PROSITE" id="PS51716">
    <property type="entry name" value="G_IRG"/>
    <property type="match status" value="1"/>
</dbReference>
<evidence type="ECO:0000313" key="4">
    <source>
        <dbReference type="EMBL" id="KIK27410.1"/>
    </source>
</evidence>
<keyword evidence="5" id="KW-1185">Reference proteome</keyword>
<evidence type="ECO:0000256" key="2">
    <source>
        <dbReference type="SAM" id="Coils"/>
    </source>
</evidence>
<evidence type="ECO:0000259" key="3">
    <source>
        <dbReference type="PROSITE" id="PS51716"/>
    </source>
</evidence>
<dbReference type="InterPro" id="IPR027417">
    <property type="entry name" value="P-loop_NTPase"/>
</dbReference>
<comment type="similarity">
    <text evidence="1">Belongs to the TRAFAC class dynamin-like GTPase superfamily. IRG family.</text>
</comment>
<dbReference type="Pfam" id="PF05049">
    <property type="entry name" value="IIGP"/>
    <property type="match status" value="1"/>
</dbReference>
<feature type="coiled-coil region" evidence="2">
    <location>
        <begin position="78"/>
        <end position="105"/>
    </location>
</feature>
<sequence length="468" mass="52562">MGSVQSAVSAGLVATARTARAVVFLIRSITHSFVGDNPTLRNINYARNGREYTRGIAQAARNEAEAVRLEADQAWRQAAAALHQAEEARRRAQEVMLQLEQVRRQVGGGVSYDPHRRAIDRLRIDQARTGTTAQIDLDSESNFTFTDIGEGVGLSEERSLAEIESAIAKAEEEAEAARQVIREERERARAAQDMAERMSREAAEKARIAKQAQEEAEANLRMGIQPVIIPTPEEVTAAKLKVQYQDHLFHFAVAGISGSGKSSLINAFRGLRNKDVGAAPTGIVETTSTVDRYPDPNPRNPFVWYDIPGAGTLQQSDWLYFNSQGLFVFDCIIVLFDARFTTTDIAILKNCQRFQIPTYIVRSKADTHIRNIMRDMGYESSSDDRARRTELYNAAREQYIKETRVTVQRNLQEADLPDQKVYIVCNTTVLSTVKDRTLASKTIDELDLMRDLLEEARSRRCIPQRILQ</sequence>
<keyword evidence="2" id="KW-0175">Coiled coil</keyword>
<gene>
    <name evidence="4" type="ORF">PISMIDRAFT_674757</name>
</gene>
<dbReference type="HOGENOM" id="CLU_034479_0_0_1"/>
<dbReference type="InterPro" id="IPR030385">
    <property type="entry name" value="G_IRG_dom"/>
</dbReference>
<evidence type="ECO:0000313" key="5">
    <source>
        <dbReference type="Proteomes" id="UP000054018"/>
    </source>
</evidence>
<dbReference type="Gene3D" id="3.40.50.300">
    <property type="entry name" value="P-loop containing nucleotide triphosphate hydrolases"/>
    <property type="match status" value="1"/>
</dbReference>
<dbReference type="AlphaFoldDB" id="A0A0C9YQT4"/>
<dbReference type="EMBL" id="KN833696">
    <property type="protein sequence ID" value="KIK27410.1"/>
    <property type="molecule type" value="Genomic_DNA"/>
</dbReference>
<dbReference type="OrthoDB" id="422720at2759"/>
<dbReference type="GO" id="GO:0016020">
    <property type="term" value="C:membrane"/>
    <property type="evidence" value="ECO:0007669"/>
    <property type="project" value="InterPro"/>
</dbReference>
<dbReference type="GO" id="GO:0005525">
    <property type="term" value="F:GTP binding"/>
    <property type="evidence" value="ECO:0007669"/>
    <property type="project" value="InterPro"/>
</dbReference>
<feature type="coiled-coil region" evidence="2">
    <location>
        <begin position="160"/>
        <end position="219"/>
    </location>
</feature>
<dbReference type="PANTHER" id="PTHR14143">
    <property type="entry name" value="INTERFERON-INDUCIBLE GTPASE FAMILY MEMBER"/>
    <property type="match status" value="1"/>
</dbReference>
<protein>
    <recommendedName>
        <fullName evidence="3">IRG-type G domain-containing protein</fullName>
    </recommendedName>
</protein>
<evidence type="ECO:0000256" key="1">
    <source>
        <dbReference type="ARBA" id="ARBA00005429"/>
    </source>
</evidence>
<reference evidence="5" key="2">
    <citation type="submission" date="2015-01" db="EMBL/GenBank/DDBJ databases">
        <title>Evolutionary Origins and Diversification of the Mycorrhizal Mutualists.</title>
        <authorList>
            <consortium name="DOE Joint Genome Institute"/>
            <consortium name="Mycorrhizal Genomics Consortium"/>
            <person name="Kohler A."/>
            <person name="Kuo A."/>
            <person name="Nagy L.G."/>
            <person name="Floudas D."/>
            <person name="Copeland A."/>
            <person name="Barry K.W."/>
            <person name="Cichocki N."/>
            <person name="Veneault-Fourrey C."/>
            <person name="LaButti K."/>
            <person name="Lindquist E.A."/>
            <person name="Lipzen A."/>
            <person name="Lundell T."/>
            <person name="Morin E."/>
            <person name="Murat C."/>
            <person name="Riley R."/>
            <person name="Ohm R."/>
            <person name="Sun H."/>
            <person name="Tunlid A."/>
            <person name="Henrissat B."/>
            <person name="Grigoriev I.V."/>
            <person name="Hibbett D.S."/>
            <person name="Martin F."/>
        </authorList>
    </citation>
    <scope>NUCLEOTIDE SEQUENCE [LARGE SCALE GENOMIC DNA]</scope>
    <source>
        <strain evidence="5">441</strain>
    </source>
</reference>
<reference evidence="4 5" key="1">
    <citation type="submission" date="2014-04" db="EMBL/GenBank/DDBJ databases">
        <authorList>
            <consortium name="DOE Joint Genome Institute"/>
            <person name="Kuo A."/>
            <person name="Kohler A."/>
            <person name="Costa M.D."/>
            <person name="Nagy L.G."/>
            <person name="Floudas D."/>
            <person name="Copeland A."/>
            <person name="Barry K.W."/>
            <person name="Cichocki N."/>
            <person name="Veneault-Fourrey C."/>
            <person name="LaButti K."/>
            <person name="Lindquist E.A."/>
            <person name="Lipzen A."/>
            <person name="Lundell T."/>
            <person name="Morin E."/>
            <person name="Murat C."/>
            <person name="Sun H."/>
            <person name="Tunlid A."/>
            <person name="Henrissat B."/>
            <person name="Grigoriev I.V."/>
            <person name="Hibbett D.S."/>
            <person name="Martin F."/>
            <person name="Nordberg H.P."/>
            <person name="Cantor M.N."/>
            <person name="Hua S.X."/>
        </authorList>
    </citation>
    <scope>NUCLEOTIDE SEQUENCE [LARGE SCALE GENOMIC DNA]</scope>
    <source>
        <strain evidence="4 5">441</strain>
    </source>
</reference>
<name>A0A0C9YQT4_9AGAM</name>
<dbReference type="SUPFAM" id="SSF52540">
    <property type="entry name" value="P-loop containing nucleoside triphosphate hydrolases"/>
    <property type="match status" value="1"/>
</dbReference>
<organism evidence="4 5">
    <name type="scientific">Pisolithus microcarpus 441</name>
    <dbReference type="NCBI Taxonomy" id="765257"/>
    <lineage>
        <taxon>Eukaryota</taxon>
        <taxon>Fungi</taxon>
        <taxon>Dikarya</taxon>
        <taxon>Basidiomycota</taxon>
        <taxon>Agaricomycotina</taxon>
        <taxon>Agaricomycetes</taxon>
        <taxon>Agaricomycetidae</taxon>
        <taxon>Boletales</taxon>
        <taxon>Sclerodermatineae</taxon>
        <taxon>Pisolithaceae</taxon>
        <taxon>Pisolithus</taxon>
    </lineage>
</organism>
<accession>A0A0C9YQT4</accession>
<proteinExistence type="inferred from homology"/>
<feature type="domain" description="IRG-type G" evidence="3">
    <location>
        <begin position="247"/>
        <end position="445"/>
    </location>
</feature>
<dbReference type="InterPro" id="IPR007743">
    <property type="entry name" value="Immunity-related_GTPase-like"/>
</dbReference>
<dbReference type="STRING" id="765257.A0A0C9YQT4"/>
<dbReference type="PANTHER" id="PTHR14143:SF1">
    <property type="entry name" value="IRG-TYPE G DOMAIN-CONTAINING PROTEIN"/>
    <property type="match status" value="1"/>
</dbReference>
<dbReference type="Proteomes" id="UP000054018">
    <property type="component" value="Unassembled WGS sequence"/>
</dbReference>